<evidence type="ECO:0000256" key="1">
    <source>
        <dbReference type="ARBA" id="ARBA00004613"/>
    </source>
</evidence>
<accession>A0A4V0ZG86</accession>
<reference evidence="5 6" key="1">
    <citation type="submission" date="2018-12" db="EMBL/GenBank/DDBJ databases">
        <title>Complete genome of Litorilituus sediminis.</title>
        <authorList>
            <person name="Liu A."/>
            <person name="Rong J."/>
        </authorList>
    </citation>
    <scope>NUCLEOTIDE SEQUENCE [LARGE SCALE GENOMIC DNA]</scope>
    <source>
        <strain evidence="5 6">JCM 17549</strain>
    </source>
</reference>
<evidence type="ECO:0000313" key="6">
    <source>
        <dbReference type="Proteomes" id="UP000290244"/>
    </source>
</evidence>
<dbReference type="EMBL" id="CP034759">
    <property type="protein sequence ID" value="QBG36430.1"/>
    <property type="molecule type" value="Genomic_DNA"/>
</dbReference>
<sequence>MTARLFALLLFFFHSLSFAAVVLQYHHVSSETPASTSIDPSQFEAHLQYLQDNGFKVVPLSSIVDGVKGQQPLTDKTVAITFDDAYIDVLTQAKPILDKFNFPYTIFVNPGIIDRYENRASSPYLSWAQLKTLGDEGVILANHGFEHDSLARIPDGISEKDWLAKQSTLLLKAEQILTEKTGQSWRYYAYPYGEYTPAIQAWVKQHDFVAFSQQSGAIGLTTDTTSMPRFPASKPYDKITSLRDKLNSLPFTISLADEDAETIFPYQQSKGVTFTVATDDFYKSQLSCYISGLGKQNVNWLDDNTFSITFSKDLPSGRVRCNCTAASISKPGRYYWYSKPWFILKPNGQWYPL</sequence>
<dbReference type="PANTHER" id="PTHR34216">
    <property type="match status" value="1"/>
</dbReference>
<dbReference type="RefSeq" id="WP_130602572.1">
    <property type="nucleotide sequence ID" value="NZ_CP034759.1"/>
</dbReference>
<dbReference type="SUPFAM" id="SSF88713">
    <property type="entry name" value="Glycoside hydrolase/deacetylase"/>
    <property type="match status" value="1"/>
</dbReference>
<dbReference type="AlphaFoldDB" id="A0A4V0ZG86"/>
<evidence type="ECO:0000313" key="5">
    <source>
        <dbReference type="EMBL" id="QBG36430.1"/>
    </source>
</evidence>
<dbReference type="CDD" id="cd10973">
    <property type="entry name" value="CE4_DAC_u4_5s"/>
    <property type="match status" value="1"/>
</dbReference>
<dbReference type="PROSITE" id="PS51677">
    <property type="entry name" value="NODB"/>
    <property type="match status" value="1"/>
</dbReference>
<dbReference type="Proteomes" id="UP000290244">
    <property type="component" value="Chromosome"/>
</dbReference>
<evidence type="ECO:0000259" key="4">
    <source>
        <dbReference type="PROSITE" id="PS51677"/>
    </source>
</evidence>
<feature type="signal peptide" evidence="3">
    <location>
        <begin position="1"/>
        <end position="19"/>
    </location>
</feature>
<dbReference type="Pfam" id="PF01522">
    <property type="entry name" value="Polysacc_deac_1"/>
    <property type="match status" value="1"/>
</dbReference>
<feature type="domain" description="NodB homology" evidence="4">
    <location>
        <begin position="76"/>
        <end position="285"/>
    </location>
</feature>
<dbReference type="GO" id="GO:0005975">
    <property type="term" value="P:carbohydrate metabolic process"/>
    <property type="evidence" value="ECO:0007669"/>
    <property type="project" value="InterPro"/>
</dbReference>
<proteinExistence type="predicted"/>
<dbReference type="KEGG" id="lsd:EMK97_12230"/>
<gene>
    <name evidence="5" type="ORF">EMK97_12230</name>
</gene>
<dbReference type="InterPro" id="IPR011330">
    <property type="entry name" value="Glyco_hydro/deAcase_b/a-brl"/>
</dbReference>
<evidence type="ECO:0000256" key="3">
    <source>
        <dbReference type="SAM" id="SignalP"/>
    </source>
</evidence>
<dbReference type="InterPro" id="IPR002509">
    <property type="entry name" value="NODB_dom"/>
</dbReference>
<keyword evidence="6" id="KW-1185">Reference proteome</keyword>
<comment type="subcellular location">
    <subcellularLocation>
        <location evidence="1">Secreted</location>
    </subcellularLocation>
</comment>
<organism evidence="5 6">
    <name type="scientific">Litorilituus sediminis</name>
    <dbReference type="NCBI Taxonomy" id="718192"/>
    <lineage>
        <taxon>Bacteria</taxon>
        <taxon>Pseudomonadati</taxon>
        <taxon>Pseudomonadota</taxon>
        <taxon>Gammaproteobacteria</taxon>
        <taxon>Alteromonadales</taxon>
        <taxon>Colwelliaceae</taxon>
        <taxon>Litorilituus</taxon>
    </lineage>
</organism>
<dbReference type="OrthoDB" id="9814639at2"/>
<dbReference type="InterPro" id="IPR051398">
    <property type="entry name" value="Polysacch_Deacetylase"/>
</dbReference>
<protein>
    <submittedName>
        <fullName evidence="5">DUF2334 domain-containing protein</fullName>
    </submittedName>
</protein>
<evidence type="ECO:0000256" key="2">
    <source>
        <dbReference type="ARBA" id="ARBA00022729"/>
    </source>
</evidence>
<dbReference type="GO" id="GO:0016810">
    <property type="term" value="F:hydrolase activity, acting on carbon-nitrogen (but not peptide) bonds"/>
    <property type="evidence" value="ECO:0007669"/>
    <property type="project" value="InterPro"/>
</dbReference>
<dbReference type="PANTHER" id="PTHR34216:SF3">
    <property type="entry name" value="POLY-BETA-1,6-N-ACETYL-D-GLUCOSAMINE N-DEACETYLASE"/>
    <property type="match status" value="1"/>
</dbReference>
<dbReference type="GO" id="GO:0005576">
    <property type="term" value="C:extracellular region"/>
    <property type="evidence" value="ECO:0007669"/>
    <property type="project" value="UniProtKB-SubCell"/>
</dbReference>
<keyword evidence="2 3" id="KW-0732">Signal</keyword>
<feature type="chain" id="PRO_5020862489" evidence="3">
    <location>
        <begin position="20"/>
        <end position="353"/>
    </location>
</feature>
<dbReference type="Gene3D" id="3.20.20.370">
    <property type="entry name" value="Glycoside hydrolase/deacetylase"/>
    <property type="match status" value="1"/>
</dbReference>
<name>A0A4V0ZG86_9GAMM</name>